<evidence type="ECO:0000313" key="2">
    <source>
        <dbReference type="EMBL" id="OGI51068.1"/>
    </source>
</evidence>
<dbReference type="AlphaFoldDB" id="A0A1F6U114"/>
<evidence type="ECO:0008006" key="4">
    <source>
        <dbReference type="Google" id="ProtNLM"/>
    </source>
</evidence>
<feature type="transmembrane region" description="Helical" evidence="1">
    <location>
        <begin position="86"/>
        <end position="106"/>
    </location>
</feature>
<protein>
    <recommendedName>
        <fullName evidence="4">DUF3147 family protein</fullName>
    </recommendedName>
</protein>
<feature type="transmembrane region" description="Helical" evidence="1">
    <location>
        <begin position="60"/>
        <end position="80"/>
    </location>
</feature>
<dbReference type="EMBL" id="MFTC01000052">
    <property type="protein sequence ID" value="OGI51068.1"/>
    <property type="molecule type" value="Genomic_DNA"/>
</dbReference>
<feature type="transmembrane region" description="Helical" evidence="1">
    <location>
        <begin position="29"/>
        <end position="48"/>
    </location>
</feature>
<gene>
    <name evidence="2" type="ORF">A3A87_00060</name>
</gene>
<evidence type="ECO:0000256" key="1">
    <source>
        <dbReference type="SAM" id="Phobius"/>
    </source>
</evidence>
<keyword evidence="1" id="KW-0472">Membrane</keyword>
<dbReference type="Proteomes" id="UP000179037">
    <property type="component" value="Unassembled WGS sequence"/>
</dbReference>
<evidence type="ECO:0000313" key="3">
    <source>
        <dbReference type="Proteomes" id="UP000179037"/>
    </source>
</evidence>
<accession>A0A1F6U114</accession>
<comment type="caution">
    <text evidence="2">The sequence shown here is derived from an EMBL/GenBank/DDBJ whole genome shotgun (WGS) entry which is preliminary data.</text>
</comment>
<proteinExistence type="predicted"/>
<dbReference type="STRING" id="1817768.A3A87_00060"/>
<keyword evidence="1" id="KW-1133">Transmembrane helix</keyword>
<organism evidence="2 3">
    <name type="scientific">Candidatus Muproteobacteria bacterium RIFCSPLOWO2_01_FULL_60_18</name>
    <dbReference type="NCBI Taxonomy" id="1817768"/>
    <lineage>
        <taxon>Bacteria</taxon>
        <taxon>Pseudomonadati</taxon>
        <taxon>Pseudomonadota</taxon>
        <taxon>Candidatus Muproteobacteria</taxon>
    </lineage>
</organism>
<reference evidence="2 3" key="1">
    <citation type="journal article" date="2016" name="Nat. Commun.">
        <title>Thousands of microbial genomes shed light on interconnected biogeochemical processes in an aquifer system.</title>
        <authorList>
            <person name="Anantharaman K."/>
            <person name="Brown C.T."/>
            <person name="Hug L.A."/>
            <person name="Sharon I."/>
            <person name="Castelle C.J."/>
            <person name="Probst A.J."/>
            <person name="Thomas B.C."/>
            <person name="Singh A."/>
            <person name="Wilkins M.J."/>
            <person name="Karaoz U."/>
            <person name="Brodie E.L."/>
            <person name="Williams K.H."/>
            <person name="Hubbard S.S."/>
            <person name="Banfield J.F."/>
        </authorList>
    </citation>
    <scope>NUCLEOTIDE SEQUENCE [LARGE SCALE GENOMIC DNA]</scope>
</reference>
<keyword evidence="1" id="KW-0812">Transmembrane</keyword>
<sequence length="111" mass="12331">MNALFFAKVLISAVIIGVATEVAKRYPFWGAVIIALPLTSILAMGWLYAETSDNVLVTKFARDIFLVVPVSLVFFVPFLLETRTRLGFVSNMLIGLALLAVSVWLLRRFVP</sequence>
<name>A0A1F6U114_9PROT</name>